<proteinExistence type="predicted"/>
<keyword evidence="5" id="KW-0732">Signal</keyword>
<evidence type="ECO:0000256" key="6">
    <source>
        <dbReference type="ARBA" id="ARBA00022801"/>
    </source>
</evidence>
<evidence type="ECO:0000256" key="7">
    <source>
        <dbReference type="ARBA" id="ARBA00023295"/>
    </source>
</evidence>
<gene>
    <name evidence="10" type="ORF">GCM10023340_03280</name>
</gene>
<keyword evidence="6" id="KW-0378">Hydrolase</keyword>
<evidence type="ECO:0000256" key="2">
    <source>
        <dbReference type="ARBA" id="ARBA00004613"/>
    </source>
</evidence>
<organism evidence="10 11">
    <name type="scientific">Nocardioides marinquilinus</name>
    <dbReference type="NCBI Taxonomy" id="1210400"/>
    <lineage>
        <taxon>Bacteria</taxon>
        <taxon>Bacillati</taxon>
        <taxon>Actinomycetota</taxon>
        <taxon>Actinomycetes</taxon>
        <taxon>Propionibacteriales</taxon>
        <taxon>Nocardioidaceae</taxon>
        <taxon>Nocardioides</taxon>
    </lineage>
</organism>
<dbReference type="InterPro" id="IPR045053">
    <property type="entry name" value="MAN-like"/>
</dbReference>
<feature type="compositionally biased region" description="Low complexity" evidence="8">
    <location>
        <begin position="402"/>
        <end position="427"/>
    </location>
</feature>
<dbReference type="RefSeq" id="WP_345453808.1">
    <property type="nucleotide sequence ID" value="NZ_BAABKG010000001.1"/>
</dbReference>
<evidence type="ECO:0000256" key="3">
    <source>
        <dbReference type="ARBA" id="ARBA00012706"/>
    </source>
</evidence>
<evidence type="ECO:0000256" key="1">
    <source>
        <dbReference type="ARBA" id="ARBA00001678"/>
    </source>
</evidence>
<dbReference type="Proteomes" id="UP001500221">
    <property type="component" value="Unassembled WGS sequence"/>
</dbReference>
<evidence type="ECO:0000313" key="11">
    <source>
        <dbReference type="Proteomes" id="UP001500221"/>
    </source>
</evidence>
<dbReference type="EC" id="3.2.1.78" evidence="3"/>
<comment type="catalytic activity">
    <reaction evidence="1">
        <text>Random hydrolysis of (1-&gt;4)-beta-D-mannosidic linkages in mannans, galactomannans and glucomannans.</text>
        <dbReference type="EC" id="3.2.1.78"/>
    </reaction>
</comment>
<dbReference type="InterPro" id="IPR001547">
    <property type="entry name" value="Glyco_hydro_5"/>
</dbReference>
<dbReference type="PANTHER" id="PTHR31451:SF39">
    <property type="entry name" value="MANNAN ENDO-1,4-BETA-MANNOSIDASE 1"/>
    <property type="match status" value="1"/>
</dbReference>
<dbReference type="Gene3D" id="3.20.20.80">
    <property type="entry name" value="Glycosidases"/>
    <property type="match status" value="1"/>
</dbReference>
<evidence type="ECO:0000256" key="8">
    <source>
        <dbReference type="SAM" id="MobiDB-lite"/>
    </source>
</evidence>
<accession>A0ABP9P6E9</accession>
<comment type="subcellular location">
    <subcellularLocation>
        <location evidence="2">Secreted</location>
    </subcellularLocation>
</comment>
<dbReference type="PANTHER" id="PTHR31451">
    <property type="match status" value="1"/>
</dbReference>
<dbReference type="PROSITE" id="PS51257">
    <property type="entry name" value="PROKAR_LIPOPROTEIN"/>
    <property type="match status" value="1"/>
</dbReference>
<feature type="domain" description="Glycoside hydrolase family 5" evidence="9">
    <location>
        <begin position="179"/>
        <end position="318"/>
    </location>
</feature>
<keyword evidence="7" id="KW-0326">Glycosidase</keyword>
<protein>
    <recommendedName>
        <fullName evidence="3">mannan endo-1,4-beta-mannosidase</fullName>
        <ecNumber evidence="3">3.2.1.78</ecNumber>
    </recommendedName>
</protein>
<feature type="compositionally biased region" description="Basic residues" evidence="8">
    <location>
        <begin position="390"/>
        <end position="401"/>
    </location>
</feature>
<evidence type="ECO:0000313" key="10">
    <source>
        <dbReference type="EMBL" id="GAA5141483.1"/>
    </source>
</evidence>
<comment type="caution">
    <text evidence="10">The sequence shown here is derived from an EMBL/GenBank/DDBJ whole genome shotgun (WGS) entry which is preliminary data.</text>
</comment>
<dbReference type="SUPFAM" id="SSF51445">
    <property type="entry name" value="(Trans)glycosidases"/>
    <property type="match status" value="1"/>
</dbReference>
<evidence type="ECO:0000256" key="4">
    <source>
        <dbReference type="ARBA" id="ARBA00022525"/>
    </source>
</evidence>
<name>A0ABP9P6E9_9ACTN</name>
<reference evidence="11" key="1">
    <citation type="journal article" date="2019" name="Int. J. Syst. Evol. Microbiol.">
        <title>The Global Catalogue of Microorganisms (GCM) 10K type strain sequencing project: providing services to taxonomists for standard genome sequencing and annotation.</title>
        <authorList>
            <consortium name="The Broad Institute Genomics Platform"/>
            <consortium name="The Broad Institute Genome Sequencing Center for Infectious Disease"/>
            <person name="Wu L."/>
            <person name="Ma J."/>
        </authorList>
    </citation>
    <scope>NUCLEOTIDE SEQUENCE [LARGE SCALE GENOMIC DNA]</scope>
    <source>
        <strain evidence="11">JCM 18459</strain>
    </source>
</reference>
<dbReference type="Pfam" id="PF26410">
    <property type="entry name" value="GH5_mannosidase"/>
    <property type="match status" value="1"/>
</dbReference>
<keyword evidence="11" id="KW-1185">Reference proteome</keyword>
<keyword evidence="4" id="KW-0964">Secreted</keyword>
<dbReference type="EMBL" id="BAABKG010000001">
    <property type="protein sequence ID" value="GAA5141483.1"/>
    <property type="molecule type" value="Genomic_DNA"/>
</dbReference>
<dbReference type="InterPro" id="IPR017853">
    <property type="entry name" value="GH"/>
</dbReference>
<evidence type="ECO:0000256" key="5">
    <source>
        <dbReference type="ARBA" id="ARBA00022729"/>
    </source>
</evidence>
<feature type="region of interest" description="Disordered" evidence="8">
    <location>
        <begin position="388"/>
        <end position="434"/>
    </location>
</feature>
<evidence type="ECO:0000259" key="9">
    <source>
        <dbReference type="Pfam" id="PF26410"/>
    </source>
</evidence>
<sequence>MAEGPRRLATTVTSALVAAVVGLLGGLVGCSPPTEAFVTRSGTTLQVDGAPFRFVGFNLYDAAASDLYSCSPSTRLDDAALDEAMRSVADAGGTVVRFWVFQPYTAGGTDFSGVDRVLDAARAHGLRVLPVLEDGQGNCSTGEPAVPLRMAGVDWYSEGYRVPYGTATVSYRDYAATVARHYRDDPTIIGWSLLNEGETYARTADGRSVLVGFARDMAAVVRAADPHHLVTVGTQSNGAPGTSGADFRDVYGVDGVDFAEVHDWGFYGSDDEAMPGADADGTLPDPDDCDALDAEIGCSFAIAQQLGLPIVVGEAGLDPAKVGGEERRAGLFRGKIAAAFAAGASGYLLWQLNVQDTDGYGVLVGSDDPVFAVLADAAAGLHATAAGRGTGRRAVRRRRRVSGPGARPRSTAARPAGAARAAGWAGRPRSRAAR</sequence>